<keyword evidence="3" id="KW-1185">Reference proteome</keyword>
<accession>A0ABR2W3H1</accession>
<feature type="transmembrane region" description="Helical" evidence="1">
    <location>
        <begin position="323"/>
        <end position="345"/>
    </location>
</feature>
<dbReference type="Proteomes" id="UP001479436">
    <property type="component" value="Unassembled WGS sequence"/>
</dbReference>
<sequence length="384" mass="40951">MSLATTADAYYCNAQKPCTREGFTCKDNKYCTAEVSSASCATPFVARISNVYTQFCNVPDTLAAEVTDATGCASFESYHQGVCLLKEPTTNIVAKTVDSYFCSASKSCPIAGHTCKDNKYCVSEVEATSDCGKQAFVARVNDVYTKFCKVPEVLNAQAVDASACTSWETFHHGVCLLNNASPQTATSMSAYFCNSSKSCPLPGYSCHYSKYCLPEMSTNSVCASESAKPFVARINDTYTYFCDIPNSLDQYAASSIDCANWEDYHSGICMLKKCSQSQAACINGDNEMCSMLGAQAADINCYGHNAHGGIMEAKSAGLSGGKIAGIAIGSIAGIALLGAAAFFAFRRSKKNKKTNVTPGVPSMETLPNYSSGNVHVVVDEKARI</sequence>
<organism evidence="2 3">
    <name type="scientific">Basidiobolus ranarum</name>
    <dbReference type="NCBI Taxonomy" id="34480"/>
    <lineage>
        <taxon>Eukaryota</taxon>
        <taxon>Fungi</taxon>
        <taxon>Fungi incertae sedis</taxon>
        <taxon>Zoopagomycota</taxon>
        <taxon>Entomophthoromycotina</taxon>
        <taxon>Basidiobolomycetes</taxon>
        <taxon>Basidiobolales</taxon>
        <taxon>Basidiobolaceae</taxon>
        <taxon>Basidiobolus</taxon>
    </lineage>
</organism>
<reference evidence="2 3" key="1">
    <citation type="submission" date="2023-04" db="EMBL/GenBank/DDBJ databases">
        <title>Genome of Basidiobolus ranarum AG-B5.</title>
        <authorList>
            <person name="Stajich J.E."/>
            <person name="Carter-House D."/>
            <person name="Gryganskyi A."/>
        </authorList>
    </citation>
    <scope>NUCLEOTIDE SEQUENCE [LARGE SCALE GENOMIC DNA]</scope>
    <source>
        <strain evidence="2 3">AG-B5</strain>
    </source>
</reference>
<comment type="caution">
    <text evidence="2">The sequence shown here is derived from an EMBL/GenBank/DDBJ whole genome shotgun (WGS) entry which is preliminary data.</text>
</comment>
<gene>
    <name evidence="2" type="ORF">K7432_005806</name>
</gene>
<dbReference type="EMBL" id="JASJQH010007114">
    <property type="protein sequence ID" value="KAK9718025.1"/>
    <property type="molecule type" value="Genomic_DNA"/>
</dbReference>
<keyword evidence="1" id="KW-0472">Membrane</keyword>
<evidence type="ECO:0000313" key="2">
    <source>
        <dbReference type="EMBL" id="KAK9718025.1"/>
    </source>
</evidence>
<evidence type="ECO:0000313" key="3">
    <source>
        <dbReference type="Proteomes" id="UP001479436"/>
    </source>
</evidence>
<proteinExistence type="predicted"/>
<keyword evidence="1" id="KW-1133">Transmembrane helix</keyword>
<keyword evidence="1" id="KW-0812">Transmembrane</keyword>
<protein>
    <submittedName>
        <fullName evidence="2">Uncharacterized protein</fullName>
    </submittedName>
</protein>
<name>A0ABR2W3H1_9FUNG</name>
<evidence type="ECO:0000256" key="1">
    <source>
        <dbReference type="SAM" id="Phobius"/>
    </source>
</evidence>